<sequence length="526" mass="57751">MHSVRVIAGLALAVLAIAALSGVVTAAPPDPAGDPIGWEDGVWYNESIDVDANDGLDADEREAVVARTMARVEVIRGVEFESRPPVRVITRDEHAADVSSGYANVSREERLLDNVAAESLFLVGESTDVAAIQERHSTGNVQGYYAPSDEAITLVSENATHPKIDEITLSQELYHALQDQQFDIPQPENRTTEAVNARNGIVEGDGNYVDHLYERRCTQDWADTCLQPDDRGSSANSSSEPHIGLFQIQYMPYSSGPAFVRHLRETEGWDAVDAVYDDPPDSTEQIIHPEAYGTDDPTTVTIEDRSNDSWDRLNRTDAPNDDSFGEAGWFVAMWYPSYETDGERSVIPRSDHLRYNDSTGQVDALAPYAYDHRYTAGWDGDRMVPYVTDESAATNETGYVVETVWDSPEEAREFHEGYRQLLGVRDAQAVVGYENVYRVVEGPFADAFAVERDGATVRIVNAPSIDALDAVHAGSVREVPTTGTAERGDLEPITRESTGFGPGPGPVLALVIATVTLVGLTWWRRA</sequence>
<dbReference type="RefSeq" id="WP_108381743.1">
    <property type="nucleotide sequence ID" value="NZ_CP028858.1"/>
</dbReference>
<dbReference type="InterPro" id="IPR047792">
    <property type="entry name" value="Hvo_1808-like"/>
</dbReference>
<feature type="transmembrane region" description="Helical" evidence="1">
    <location>
        <begin position="505"/>
        <end position="523"/>
    </location>
</feature>
<keyword evidence="1" id="KW-0472">Membrane</keyword>
<protein>
    <recommendedName>
        <fullName evidence="4">PGF-CTERM sorting domain-containing protein</fullName>
    </recommendedName>
</protein>
<evidence type="ECO:0000313" key="2">
    <source>
        <dbReference type="EMBL" id="AWB27374.1"/>
    </source>
</evidence>
<evidence type="ECO:0008006" key="4">
    <source>
        <dbReference type="Google" id="ProtNLM"/>
    </source>
</evidence>
<accession>A0A2R4X0Q3</accession>
<dbReference type="EMBL" id="CP028858">
    <property type="protein sequence ID" value="AWB27374.1"/>
    <property type="molecule type" value="Genomic_DNA"/>
</dbReference>
<evidence type="ECO:0000256" key="1">
    <source>
        <dbReference type="SAM" id="Phobius"/>
    </source>
</evidence>
<dbReference type="NCBIfam" id="NF038145">
    <property type="entry name" value="Hvo_1808_fam"/>
    <property type="match status" value="1"/>
</dbReference>
<keyword evidence="3" id="KW-1185">Reference proteome</keyword>
<reference evidence="2 3" key="1">
    <citation type="submission" date="2018-04" db="EMBL/GenBank/DDBJ databases">
        <title>Halococcoides cellulosivorans gen. nov., sp. nov., an extremely halophilic cellulose-utilizing haloarchaeon from hypersaline lakes.</title>
        <authorList>
            <person name="Sorokin D.Y."/>
            <person name="Toshchakov S.V."/>
            <person name="Samarov N.I."/>
            <person name="Korzhenkov A."/>
            <person name="Kublanov I.V."/>
        </authorList>
    </citation>
    <scope>NUCLEOTIDE SEQUENCE [LARGE SCALE GENOMIC DNA]</scope>
    <source>
        <strain evidence="2 3">HArcel1</strain>
    </source>
</reference>
<dbReference type="Proteomes" id="UP000244727">
    <property type="component" value="Chromosome"/>
</dbReference>
<proteinExistence type="predicted"/>
<keyword evidence="1" id="KW-1133">Transmembrane helix</keyword>
<dbReference type="GeneID" id="36512138"/>
<organism evidence="2 3">
    <name type="scientific">Halococcoides cellulosivorans</name>
    <dbReference type="NCBI Taxonomy" id="1679096"/>
    <lineage>
        <taxon>Archaea</taxon>
        <taxon>Methanobacteriati</taxon>
        <taxon>Methanobacteriota</taxon>
        <taxon>Stenosarchaea group</taxon>
        <taxon>Halobacteria</taxon>
        <taxon>Halobacteriales</taxon>
        <taxon>Haloarculaceae</taxon>
        <taxon>Halococcoides</taxon>
    </lineage>
</organism>
<dbReference type="KEGG" id="harc:HARCEL1_06485"/>
<name>A0A2R4X0Q3_9EURY</name>
<dbReference type="AlphaFoldDB" id="A0A2R4X0Q3"/>
<gene>
    <name evidence="2" type="ORF">HARCEL1_06485</name>
</gene>
<keyword evidence="1" id="KW-0812">Transmembrane</keyword>
<evidence type="ECO:0000313" key="3">
    <source>
        <dbReference type="Proteomes" id="UP000244727"/>
    </source>
</evidence>